<feature type="transmembrane region" description="Helical" evidence="14">
    <location>
        <begin position="24"/>
        <end position="44"/>
    </location>
</feature>
<evidence type="ECO:0000313" key="18">
    <source>
        <dbReference type="Proteomes" id="UP001275932"/>
    </source>
</evidence>
<accession>A0ABU4WHQ3</accession>
<comment type="function">
    <text evidence="11">Component of the F(0) channel, it forms part of the peripheral stalk, linking F(1) to F(0). The b'-subunit is a diverged and duplicated form of b found in plants and photosynthetic bacteria.</text>
</comment>
<keyword evidence="4 14" id="KW-0812">Transmembrane</keyword>
<evidence type="ECO:0000256" key="14">
    <source>
        <dbReference type="HAMAP-Rule" id="MF_01398"/>
    </source>
</evidence>
<evidence type="ECO:0000256" key="5">
    <source>
        <dbReference type="ARBA" id="ARBA00022781"/>
    </source>
</evidence>
<dbReference type="HAMAP" id="MF_01398">
    <property type="entry name" value="ATP_synth_b_bprime"/>
    <property type="match status" value="1"/>
</dbReference>
<proteinExistence type="inferred from homology"/>
<evidence type="ECO:0000256" key="13">
    <source>
        <dbReference type="ARBA" id="ARBA00037847"/>
    </source>
</evidence>
<feature type="coiled-coil region" evidence="16">
    <location>
        <begin position="87"/>
        <end position="140"/>
    </location>
</feature>
<keyword evidence="6 14" id="KW-1133">Transmembrane helix</keyword>
<evidence type="ECO:0000256" key="2">
    <source>
        <dbReference type="ARBA" id="ARBA00022448"/>
    </source>
</evidence>
<dbReference type="InterPro" id="IPR005864">
    <property type="entry name" value="ATP_synth_F0_bsu_bac"/>
</dbReference>
<keyword evidence="2 14" id="KW-0813">Transport</keyword>
<comment type="function">
    <text evidence="10 14">F(1)F(0) ATP synthase produces ATP from ADP in the presence of a proton or sodium gradient. F-type ATPases consist of two structural domains, F(1) containing the extramembraneous catalytic core and F(0) containing the membrane proton channel, linked together by a central stalk and a peripheral stalk. During catalysis, ATP synthesis in the catalytic domain of F(1) is coupled via a rotary mechanism of the central stalk subunits to proton translocation.</text>
</comment>
<dbReference type="Gene3D" id="6.10.250.1580">
    <property type="match status" value="1"/>
</dbReference>
<evidence type="ECO:0000256" key="11">
    <source>
        <dbReference type="ARBA" id="ARBA00025614"/>
    </source>
</evidence>
<dbReference type="CDD" id="cd06503">
    <property type="entry name" value="ATP-synt_Fo_b"/>
    <property type="match status" value="1"/>
</dbReference>
<evidence type="ECO:0000256" key="12">
    <source>
        <dbReference type="ARBA" id="ARBA00026054"/>
    </source>
</evidence>
<reference evidence="17 18" key="1">
    <citation type="submission" date="2022-03" db="EMBL/GenBank/DDBJ databases">
        <title>Novel taxa within the pig intestine.</title>
        <authorList>
            <person name="Wylensek D."/>
            <person name="Bishof K."/>
            <person name="Afrizal A."/>
            <person name="Clavel T."/>
        </authorList>
    </citation>
    <scope>NUCLEOTIDE SEQUENCE [LARGE SCALE GENOMIC DNA]</scope>
    <source>
        <strain evidence="17 18">CLA-KB-P66</strain>
    </source>
</reference>
<evidence type="ECO:0000256" key="6">
    <source>
        <dbReference type="ARBA" id="ARBA00022989"/>
    </source>
</evidence>
<evidence type="ECO:0000256" key="7">
    <source>
        <dbReference type="ARBA" id="ARBA00023065"/>
    </source>
</evidence>
<keyword evidence="9 14" id="KW-0066">ATP synthesis</keyword>
<name>A0ABU4WHQ3_9BACT</name>
<evidence type="ECO:0000313" key="17">
    <source>
        <dbReference type="EMBL" id="MDX8416089.1"/>
    </source>
</evidence>
<dbReference type="RefSeq" id="WP_370397542.1">
    <property type="nucleotide sequence ID" value="NZ_JALBUT010000009.1"/>
</dbReference>
<dbReference type="InterPro" id="IPR002146">
    <property type="entry name" value="ATP_synth_b/b'su_bac/chlpt"/>
</dbReference>
<keyword evidence="7 14" id="KW-0406">Ion transport</keyword>
<keyword evidence="14" id="KW-1003">Cell membrane</keyword>
<comment type="subcellular location">
    <subcellularLocation>
        <location evidence="14">Cell membrane</location>
        <topology evidence="14">Single-pass membrane protein</topology>
    </subcellularLocation>
    <subcellularLocation>
        <location evidence="13">Endomembrane system</location>
        <topology evidence="13">Single-pass membrane protein</topology>
    </subcellularLocation>
</comment>
<dbReference type="InterPro" id="IPR050059">
    <property type="entry name" value="ATP_synthase_B_chain"/>
</dbReference>
<evidence type="ECO:0000256" key="10">
    <source>
        <dbReference type="ARBA" id="ARBA00025198"/>
    </source>
</evidence>
<evidence type="ECO:0000256" key="15">
    <source>
        <dbReference type="RuleBase" id="RU003848"/>
    </source>
</evidence>
<sequence>MNALFAAGGDSLSFLSQFGVEWDILISQGLMFVILAAILYKFVFKPVMKTADARQKKIEQGVQDAMEAQRRLLECEKQCSQKIAAAAQEASEIIAKTKNDAKAMLEKASAEASQKSLEAIEKAKGEIASEREKMKSELKAELSALVVKTAESVLKEELDAEAKSRIAKKSAEKLEK</sequence>
<evidence type="ECO:0000256" key="8">
    <source>
        <dbReference type="ARBA" id="ARBA00023136"/>
    </source>
</evidence>
<evidence type="ECO:0000256" key="16">
    <source>
        <dbReference type="SAM" id="Coils"/>
    </source>
</evidence>
<evidence type="ECO:0000256" key="4">
    <source>
        <dbReference type="ARBA" id="ARBA00022692"/>
    </source>
</evidence>
<keyword evidence="16" id="KW-0175">Coiled coil</keyword>
<evidence type="ECO:0000256" key="1">
    <source>
        <dbReference type="ARBA" id="ARBA00005513"/>
    </source>
</evidence>
<keyword evidence="8 14" id="KW-0472">Membrane</keyword>
<comment type="caution">
    <text evidence="17">The sequence shown here is derived from an EMBL/GenBank/DDBJ whole genome shotgun (WGS) entry which is preliminary data.</text>
</comment>
<dbReference type="Pfam" id="PF00430">
    <property type="entry name" value="ATP-synt_B"/>
    <property type="match status" value="1"/>
</dbReference>
<comment type="subunit">
    <text evidence="12">F-type ATPases have 2 components, F(1) - the catalytic core - and F(0) - the membrane proton channel. F(1) has five subunits: alpha(3), beta(3), gamma(1), delta(1), epsilon(1). F(0) has four main subunits: a(1), b(2) and c(10-14). The alpha and beta chains form an alternating ring which encloses part of the gamma chain. F(1) is attached to F(0) by a central stalk formed by the gamma and epsilon chains, while a peripheral stalk is formed by the delta and b chains.</text>
</comment>
<dbReference type="PANTHER" id="PTHR33445:SF2">
    <property type="entry name" value="ATP SYNTHASE SUBUNIT B', CHLOROPLASTIC"/>
    <property type="match status" value="1"/>
</dbReference>
<dbReference type="EMBL" id="JALBUT010000009">
    <property type="protein sequence ID" value="MDX8416089.1"/>
    <property type="molecule type" value="Genomic_DNA"/>
</dbReference>
<keyword evidence="3 14" id="KW-0138">CF(0)</keyword>
<dbReference type="NCBIfam" id="TIGR01144">
    <property type="entry name" value="ATP_synt_b"/>
    <property type="match status" value="1"/>
</dbReference>
<evidence type="ECO:0000256" key="3">
    <source>
        <dbReference type="ARBA" id="ARBA00022547"/>
    </source>
</evidence>
<comment type="subunit">
    <text evidence="14">F-type ATPases have 2 components, F(1) - the catalytic core - and F(0) - the membrane proton channel. F(1) has five subunits: alpha(3), beta(3), gamma(1), delta(1), epsilon(1). F(0) has three main subunits: a(1), b(2) and c(10-14). The alpha and beta chains form an alternating ring which encloses part of the gamma chain. F(1) is attached to F(0) by a central stalk formed by the gamma and epsilon chains, while a peripheral stalk is formed by the delta and b chains.</text>
</comment>
<comment type="similarity">
    <text evidence="1 14 15">Belongs to the ATPase B chain family.</text>
</comment>
<evidence type="ECO:0000256" key="9">
    <source>
        <dbReference type="ARBA" id="ARBA00023310"/>
    </source>
</evidence>
<organism evidence="17 18">
    <name type="scientific">Intestinicryptomonas porci</name>
    <dbReference type="NCBI Taxonomy" id="2926320"/>
    <lineage>
        <taxon>Bacteria</taxon>
        <taxon>Pseudomonadati</taxon>
        <taxon>Verrucomicrobiota</taxon>
        <taxon>Opitutia</taxon>
        <taxon>Opitutales</taxon>
        <taxon>Intestinicryptomonaceae</taxon>
        <taxon>Intestinicryptomonas</taxon>
    </lineage>
</organism>
<keyword evidence="5 14" id="KW-0375">Hydrogen ion transport</keyword>
<protein>
    <recommendedName>
        <fullName evidence="14">ATP synthase subunit b</fullName>
    </recommendedName>
    <alternativeName>
        <fullName evidence="14">ATP synthase F(0) sector subunit b</fullName>
    </alternativeName>
    <alternativeName>
        <fullName evidence="14">ATPase subunit I</fullName>
    </alternativeName>
    <alternativeName>
        <fullName evidence="14">F-type ATPase subunit b</fullName>
        <shortName evidence="14">F-ATPase subunit b</shortName>
    </alternativeName>
</protein>
<dbReference type="Proteomes" id="UP001275932">
    <property type="component" value="Unassembled WGS sequence"/>
</dbReference>
<gene>
    <name evidence="14 17" type="primary">atpF</name>
    <name evidence="17" type="ORF">MOX91_07865</name>
</gene>
<keyword evidence="18" id="KW-1185">Reference proteome</keyword>
<dbReference type="PANTHER" id="PTHR33445">
    <property type="entry name" value="ATP SYNTHASE SUBUNIT B', CHLOROPLASTIC"/>
    <property type="match status" value="1"/>
</dbReference>